<evidence type="ECO:0000256" key="3">
    <source>
        <dbReference type="ARBA" id="ARBA00010712"/>
    </source>
</evidence>
<dbReference type="EC" id="2.3.1.178" evidence="4 9"/>
<comment type="function">
    <text evidence="1 9">Catalyzes the acetylation of L-2,4-diaminobutyrate (DABA) to gamma-N-acetyl-alpha,gamma-diaminobutyric acid (ADABA) with acetyl coenzyme A.</text>
</comment>
<dbReference type="CDD" id="cd04301">
    <property type="entry name" value="NAT_SF"/>
    <property type="match status" value="1"/>
</dbReference>
<keyword evidence="6 9" id="KW-0808">Transferase</keyword>
<evidence type="ECO:0000313" key="13">
    <source>
        <dbReference type="Proteomes" id="UP000249522"/>
    </source>
</evidence>
<dbReference type="GO" id="GO:0033816">
    <property type="term" value="F:diaminobutyrate acetyltransferase activity"/>
    <property type="evidence" value="ECO:0007669"/>
    <property type="project" value="UniProtKB-EC"/>
</dbReference>
<dbReference type="InterPro" id="IPR016181">
    <property type="entry name" value="Acyl_CoA_acyltransferase"/>
</dbReference>
<dbReference type="GO" id="GO:0019491">
    <property type="term" value="P:ectoine biosynthetic process"/>
    <property type="evidence" value="ECO:0007669"/>
    <property type="project" value="UniProtKB-UniPathway"/>
</dbReference>
<evidence type="ECO:0000256" key="7">
    <source>
        <dbReference type="ARBA" id="ARBA00023315"/>
    </source>
</evidence>
<dbReference type="NCBIfam" id="TIGR02406">
    <property type="entry name" value="ectoine_EctA"/>
    <property type="match status" value="1"/>
</dbReference>
<evidence type="ECO:0000256" key="9">
    <source>
        <dbReference type="RuleBase" id="RU365045"/>
    </source>
</evidence>
<dbReference type="Pfam" id="PF00583">
    <property type="entry name" value="Acetyltransf_1"/>
    <property type="match status" value="1"/>
</dbReference>
<dbReference type="RefSeq" id="WP_111148161.1">
    <property type="nucleotide sequence ID" value="NZ_QKRB01000053.1"/>
</dbReference>
<dbReference type="Proteomes" id="UP000249522">
    <property type="component" value="Unassembled WGS sequence"/>
</dbReference>
<evidence type="ECO:0000256" key="10">
    <source>
        <dbReference type="SAM" id="MobiDB-lite"/>
    </source>
</evidence>
<evidence type="ECO:0000256" key="1">
    <source>
        <dbReference type="ARBA" id="ARBA00003741"/>
    </source>
</evidence>
<evidence type="ECO:0000256" key="6">
    <source>
        <dbReference type="ARBA" id="ARBA00022679"/>
    </source>
</evidence>
<evidence type="ECO:0000256" key="5">
    <source>
        <dbReference type="ARBA" id="ARBA00017935"/>
    </source>
</evidence>
<accession>A0A2W1LH71</accession>
<evidence type="ECO:0000259" key="11">
    <source>
        <dbReference type="PROSITE" id="PS51186"/>
    </source>
</evidence>
<evidence type="ECO:0000313" key="12">
    <source>
        <dbReference type="EMBL" id="PZD94392.1"/>
    </source>
</evidence>
<keyword evidence="13" id="KW-1185">Reference proteome</keyword>
<dbReference type="PANTHER" id="PTHR43072:SF23">
    <property type="entry name" value="UPF0039 PROTEIN C11D3.02C"/>
    <property type="match status" value="1"/>
</dbReference>
<dbReference type="AlphaFoldDB" id="A0A2W1LH71"/>
<evidence type="ECO:0000256" key="4">
    <source>
        <dbReference type="ARBA" id="ARBA00012355"/>
    </source>
</evidence>
<dbReference type="PROSITE" id="PS51186">
    <property type="entry name" value="GNAT"/>
    <property type="match status" value="1"/>
</dbReference>
<gene>
    <name evidence="9 12" type="primary">ectA</name>
    <name evidence="12" type="ORF">DNH61_18500</name>
</gene>
<comment type="similarity">
    <text evidence="3 9">Belongs to the acetyltransferase family. EctA subfamily.</text>
</comment>
<comment type="caution">
    <text evidence="12">The sequence shown here is derived from an EMBL/GenBank/DDBJ whole genome shotgun (WGS) entry which is preliminary data.</text>
</comment>
<feature type="compositionally biased region" description="Basic and acidic residues" evidence="10">
    <location>
        <begin position="183"/>
        <end position="203"/>
    </location>
</feature>
<dbReference type="InterPro" id="IPR012772">
    <property type="entry name" value="Ectoine_EctA"/>
</dbReference>
<evidence type="ECO:0000256" key="2">
    <source>
        <dbReference type="ARBA" id="ARBA00004978"/>
    </source>
</evidence>
<feature type="region of interest" description="Disordered" evidence="10">
    <location>
        <begin position="172"/>
        <end position="210"/>
    </location>
</feature>
<comment type="catalytic activity">
    <reaction evidence="8 9">
        <text>L-2,4-diaminobutanoate + acetyl-CoA = (2S)-4-acetamido-2-aminobutanoate + CoA + H(+)</text>
        <dbReference type="Rhea" id="RHEA:16901"/>
        <dbReference type="ChEBI" id="CHEBI:15378"/>
        <dbReference type="ChEBI" id="CHEBI:57287"/>
        <dbReference type="ChEBI" id="CHEBI:57288"/>
        <dbReference type="ChEBI" id="CHEBI:58761"/>
        <dbReference type="ChEBI" id="CHEBI:58929"/>
        <dbReference type="EC" id="2.3.1.178"/>
    </reaction>
</comment>
<keyword evidence="7 9" id="KW-0012">Acyltransferase</keyword>
<dbReference type="EMBL" id="QKRB01000053">
    <property type="protein sequence ID" value="PZD94392.1"/>
    <property type="molecule type" value="Genomic_DNA"/>
</dbReference>
<comment type="pathway">
    <text evidence="2 9">Amine and polyamine biosynthesis; ectoine biosynthesis; L-ectoine from L-aspartate 4-semialdehyde: step 2/3.</text>
</comment>
<proteinExistence type="inferred from homology"/>
<dbReference type="SUPFAM" id="SSF55729">
    <property type="entry name" value="Acyl-CoA N-acyltransferases (Nat)"/>
    <property type="match status" value="1"/>
</dbReference>
<name>A0A2W1LH71_9BACL</name>
<dbReference type="PANTHER" id="PTHR43072">
    <property type="entry name" value="N-ACETYLTRANSFERASE"/>
    <property type="match status" value="1"/>
</dbReference>
<dbReference type="InterPro" id="IPR000182">
    <property type="entry name" value="GNAT_dom"/>
</dbReference>
<protein>
    <recommendedName>
        <fullName evidence="5 9">L-2,4-diaminobutyric acid acetyltransferase</fullName>
        <shortName evidence="9">DABA acetyltransferase</shortName>
        <ecNumber evidence="4 9">2.3.1.178</ecNumber>
    </recommendedName>
</protein>
<dbReference type="UniPathway" id="UPA00067">
    <property type="reaction ID" value="UER00122"/>
</dbReference>
<sequence length="210" mass="23339">MELNKAKDNVKIRRSTKKDGAAVYQLIKRAGTLDLNSAYCYLLLCDMFKDTCAVAEADNRLLGFVSAFRRPDQPNTLFVWQIAVDPETRGLGLGKRLLKEVTARGGEEIRYVEATVSPSNQASNRLFRTFADAMGTKLDVAADGYPSTLFPPGMTHEDEPLLRVGPFRYKGKQEHAGTTGQTKETKPLKEGFGEQRTGNEKRRQTVHAGI</sequence>
<organism evidence="12 13">
    <name type="scientific">Paenibacillus sambharensis</name>
    <dbReference type="NCBI Taxonomy" id="1803190"/>
    <lineage>
        <taxon>Bacteria</taxon>
        <taxon>Bacillati</taxon>
        <taxon>Bacillota</taxon>
        <taxon>Bacilli</taxon>
        <taxon>Bacillales</taxon>
        <taxon>Paenibacillaceae</taxon>
        <taxon>Paenibacillus</taxon>
    </lineage>
</organism>
<evidence type="ECO:0000256" key="8">
    <source>
        <dbReference type="ARBA" id="ARBA00048924"/>
    </source>
</evidence>
<reference evidence="12 13" key="1">
    <citation type="submission" date="2018-06" db="EMBL/GenBank/DDBJ databases">
        <title>Paenibacillus imtechensis sp. nov.</title>
        <authorList>
            <person name="Pinnaka A.K."/>
            <person name="Singh H."/>
            <person name="Kaur M."/>
        </authorList>
    </citation>
    <scope>NUCLEOTIDE SEQUENCE [LARGE SCALE GENOMIC DNA]</scope>
    <source>
        <strain evidence="12 13">SMB1</strain>
    </source>
</reference>
<feature type="domain" description="N-acetyltransferase" evidence="11">
    <location>
        <begin position="10"/>
        <end position="157"/>
    </location>
</feature>
<dbReference type="Gene3D" id="3.40.630.30">
    <property type="match status" value="1"/>
</dbReference>
<dbReference type="OrthoDB" id="2436196at2"/>